<feature type="compositionally biased region" description="Polar residues" evidence="1">
    <location>
        <begin position="140"/>
        <end position="151"/>
    </location>
</feature>
<comment type="caution">
    <text evidence="2">The sequence shown here is derived from an EMBL/GenBank/DDBJ whole genome shotgun (WGS) entry which is preliminary data.</text>
</comment>
<protein>
    <recommendedName>
        <fullName evidence="4">DRBM domain-containing protein</fullName>
    </recommendedName>
</protein>
<dbReference type="EMBL" id="QZAJ01000172">
    <property type="protein sequence ID" value="THW15147.1"/>
    <property type="molecule type" value="Genomic_DNA"/>
</dbReference>
<sequence>MFYTMYLDVAVCNRKPEANTIVNLIVVVVIAKKTTYRHTDCTIIIAHTSVIGLCKRRHWPQPMFQPSLTRHGYTCVVRVNNREYSTDGQHYTTEALARDAAATRAYMICRNFSVNDGMYPGQKPGSGTVQGLPVAIGSGRKNTAVATSSNNDQRRRLGELREEDEDESSSYTSGGSSPRSVDSAVAGLRSANAGAAKPHARQTACACRRAPVLQHYPRCQYCLRDAGWISF</sequence>
<feature type="region of interest" description="Disordered" evidence="1">
    <location>
        <begin position="140"/>
        <end position="182"/>
    </location>
</feature>
<evidence type="ECO:0008006" key="4">
    <source>
        <dbReference type="Google" id="ProtNLM"/>
    </source>
</evidence>
<proteinExistence type="predicted"/>
<name>A0A4S8VS52_AURPU</name>
<dbReference type="Proteomes" id="UP000308014">
    <property type="component" value="Unassembled WGS sequence"/>
</dbReference>
<reference evidence="2 3" key="1">
    <citation type="submission" date="2018-10" db="EMBL/GenBank/DDBJ databases">
        <title>Fifty Aureobasidium pullulans genomes reveal a recombining polyextremotolerant generalist.</title>
        <authorList>
            <person name="Gostincar C."/>
            <person name="Turk M."/>
            <person name="Zajc J."/>
            <person name="Gunde-Cimerman N."/>
        </authorList>
    </citation>
    <scope>NUCLEOTIDE SEQUENCE [LARGE SCALE GENOMIC DNA]</scope>
    <source>
        <strain evidence="2 3">EXF-11318</strain>
    </source>
</reference>
<evidence type="ECO:0000313" key="2">
    <source>
        <dbReference type="EMBL" id="THW15147.1"/>
    </source>
</evidence>
<organism evidence="2 3">
    <name type="scientific">Aureobasidium pullulans</name>
    <name type="common">Black yeast</name>
    <name type="synonym">Pullularia pullulans</name>
    <dbReference type="NCBI Taxonomy" id="5580"/>
    <lineage>
        <taxon>Eukaryota</taxon>
        <taxon>Fungi</taxon>
        <taxon>Dikarya</taxon>
        <taxon>Ascomycota</taxon>
        <taxon>Pezizomycotina</taxon>
        <taxon>Dothideomycetes</taxon>
        <taxon>Dothideomycetidae</taxon>
        <taxon>Dothideales</taxon>
        <taxon>Saccotheciaceae</taxon>
        <taxon>Aureobasidium</taxon>
    </lineage>
</organism>
<evidence type="ECO:0000256" key="1">
    <source>
        <dbReference type="SAM" id="MobiDB-lite"/>
    </source>
</evidence>
<dbReference type="SUPFAM" id="SSF54768">
    <property type="entry name" value="dsRNA-binding domain-like"/>
    <property type="match status" value="1"/>
</dbReference>
<accession>A0A4S8VS52</accession>
<dbReference type="AlphaFoldDB" id="A0A4S8VS52"/>
<evidence type="ECO:0000313" key="3">
    <source>
        <dbReference type="Proteomes" id="UP000308014"/>
    </source>
</evidence>
<feature type="compositionally biased region" description="Low complexity" evidence="1">
    <location>
        <begin position="169"/>
        <end position="180"/>
    </location>
</feature>
<gene>
    <name evidence="2" type="ORF">D6D24_05116</name>
</gene>